<feature type="region of interest" description="Disordered" evidence="3">
    <location>
        <begin position="381"/>
        <end position="411"/>
    </location>
</feature>
<dbReference type="KEGG" id="mbrn:26244471"/>
<dbReference type="GeneID" id="26244471"/>
<feature type="compositionally biased region" description="Polar residues" evidence="3">
    <location>
        <begin position="387"/>
        <end position="411"/>
    </location>
</feature>
<dbReference type="Proteomes" id="UP000510686">
    <property type="component" value="Chromosome 3"/>
</dbReference>
<organism evidence="6 7">
    <name type="scientific">Metarhizium brunneum</name>
    <dbReference type="NCBI Taxonomy" id="500148"/>
    <lineage>
        <taxon>Eukaryota</taxon>
        <taxon>Fungi</taxon>
        <taxon>Dikarya</taxon>
        <taxon>Ascomycota</taxon>
        <taxon>Pezizomycotina</taxon>
        <taxon>Sordariomycetes</taxon>
        <taxon>Hypocreomycetidae</taxon>
        <taxon>Hypocreales</taxon>
        <taxon>Clavicipitaceae</taxon>
        <taxon>Metarhizium</taxon>
    </lineage>
</organism>
<evidence type="ECO:0000313" key="6">
    <source>
        <dbReference type="EMBL" id="QLI69141.1"/>
    </source>
</evidence>
<dbReference type="PROSITE" id="PS50240">
    <property type="entry name" value="TRYPSIN_DOM"/>
    <property type="match status" value="1"/>
</dbReference>
<proteinExistence type="inferred from homology"/>
<dbReference type="InterPro" id="IPR001254">
    <property type="entry name" value="Trypsin_dom"/>
</dbReference>
<dbReference type="SUPFAM" id="SSF50494">
    <property type="entry name" value="Trypsin-like serine proteases"/>
    <property type="match status" value="1"/>
</dbReference>
<comment type="similarity">
    <text evidence="1">Belongs to the peptidase S1 family.</text>
</comment>
<dbReference type="EMBL" id="CP058934">
    <property type="protein sequence ID" value="QLI69141.1"/>
    <property type="molecule type" value="Genomic_DNA"/>
</dbReference>
<dbReference type="RefSeq" id="XP_014542522.1">
    <property type="nucleotide sequence ID" value="XM_014687036.1"/>
</dbReference>
<reference evidence="6 7" key="1">
    <citation type="submission" date="2020-07" db="EMBL/GenBank/DDBJ databases">
        <title>Telomere length de novo assembly of all 7 chromosomes of the fungus, Metarhizium brunneum, using a novel assembly pipeline.</title>
        <authorList>
            <person name="Saud z."/>
            <person name="Kortsinoglou A."/>
            <person name="Kouvelis V.N."/>
            <person name="Butt T.M."/>
        </authorList>
    </citation>
    <scope>NUCLEOTIDE SEQUENCE [LARGE SCALE GENOMIC DNA]</scope>
    <source>
        <strain evidence="6 7">4556</strain>
    </source>
</reference>
<dbReference type="PRINTS" id="PR00722">
    <property type="entry name" value="CHYMOTRYPSIN"/>
</dbReference>
<dbReference type="AlphaFoldDB" id="A0A7D5YU63"/>
<feature type="signal peptide" evidence="4">
    <location>
        <begin position="1"/>
        <end position="19"/>
    </location>
</feature>
<feature type="chain" id="PRO_5028836420" evidence="4">
    <location>
        <begin position="20"/>
        <end position="411"/>
    </location>
</feature>
<dbReference type="CDD" id="cd00190">
    <property type="entry name" value="Tryp_SPc"/>
    <property type="match status" value="1"/>
</dbReference>
<dbReference type="PANTHER" id="PTHR24276">
    <property type="entry name" value="POLYSERASE-RELATED"/>
    <property type="match status" value="1"/>
</dbReference>
<sequence length="411" mass="43901">MLPKTTIALAVAFPAISAAAPTINKRIIGGTDAEIGDFTSMVSIQMGNDLCGGTLLSKYTVLIAAHCLGAANNDTVAKAGVADNKKDGEYSSIREIKVHPDFNTYGHYTLDDIALVYLKEGFDEGETIAYANLAVNGSDPEVGSEHIALGWGTQNYEKFKDRPDPTDKLSKVGLEIYPRGHCWSRLLGAGKTGAETIVCAGGRGKNVCKHDDGGPLIDQKKRVVGIASLVIKDRGGSYCNLEPSVFTRVGSYSDWINENLVTEPPTSTEEQTDFSFEFPKLINGDVEAKPPASTEDDVYVEFPSPTKPVPTSVPTVSNFPPNLNIVVTDVCDRRGLGSDNSCPPVVKYCIFKFKEDGYSSTNACVGAFEKAGLMTATKNKEAGLTPGTENQGTENQGTANKGTENQMCSST</sequence>
<feature type="domain" description="Peptidase S1" evidence="5">
    <location>
        <begin position="27"/>
        <end position="261"/>
    </location>
</feature>
<accession>A0A7D5YU63</accession>
<dbReference type="GO" id="GO:0004252">
    <property type="term" value="F:serine-type endopeptidase activity"/>
    <property type="evidence" value="ECO:0007669"/>
    <property type="project" value="InterPro"/>
</dbReference>
<dbReference type="SMART" id="SM00020">
    <property type="entry name" value="Tryp_SPc"/>
    <property type="match status" value="1"/>
</dbReference>
<dbReference type="Gene3D" id="2.40.10.10">
    <property type="entry name" value="Trypsin-like serine proteases"/>
    <property type="match status" value="1"/>
</dbReference>
<evidence type="ECO:0000256" key="3">
    <source>
        <dbReference type="SAM" id="MobiDB-lite"/>
    </source>
</evidence>
<keyword evidence="2" id="KW-1015">Disulfide bond</keyword>
<dbReference type="Pfam" id="PF00089">
    <property type="entry name" value="Trypsin"/>
    <property type="match status" value="1"/>
</dbReference>
<keyword evidence="4" id="KW-0732">Signal</keyword>
<gene>
    <name evidence="6" type="primary">EURM3</name>
    <name evidence="6" type="ORF">G6M90_00g063630</name>
</gene>
<dbReference type="InterPro" id="IPR043504">
    <property type="entry name" value="Peptidase_S1_PA_chymotrypsin"/>
</dbReference>
<dbReference type="InterPro" id="IPR050430">
    <property type="entry name" value="Peptidase_S1"/>
</dbReference>
<dbReference type="PANTHER" id="PTHR24276:SF98">
    <property type="entry name" value="FI18310P1-RELATED"/>
    <property type="match status" value="1"/>
</dbReference>
<dbReference type="InterPro" id="IPR009003">
    <property type="entry name" value="Peptidase_S1_PA"/>
</dbReference>
<dbReference type="GO" id="GO:0006508">
    <property type="term" value="P:proteolysis"/>
    <property type="evidence" value="ECO:0007669"/>
    <property type="project" value="InterPro"/>
</dbReference>
<keyword evidence="7" id="KW-1185">Reference proteome</keyword>
<protein>
    <submittedName>
        <fullName evidence="6">Mite allergen Eur m 3</fullName>
    </submittedName>
</protein>
<evidence type="ECO:0000259" key="5">
    <source>
        <dbReference type="PROSITE" id="PS50240"/>
    </source>
</evidence>
<evidence type="ECO:0000256" key="4">
    <source>
        <dbReference type="SAM" id="SignalP"/>
    </source>
</evidence>
<name>A0A7D5YU63_9HYPO</name>
<evidence type="ECO:0000256" key="1">
    <source>
        <dbReference type="ARBA" id="ARBA00007664"/>
    </source>
</evidence>
<dbReference type="OrthoDB" id="4915747at2759"/>
<evidence type="ECO:0000256" key="2">
    <source>
        <dbReference type="ARBA" id="ARBA00023157"/>
    </source>
</evidence>
<dbReference type="InterPro" id="IPR001314">
    <property type="entry name" value="Peptidase_S1A"/>
</dbReference>
<evidence type="ECO:0000313" key="7">
    <source>
        <dbReference type="Proteomes" id="UP000510686"/>
    </source>
</evidence>